<protein>
    <submittedName>
        <fullName evidence="7">L-threonine aldolase</fullName>
    </submittedName>
</protein>
<dbReference type="NCBIfam" id="NF007825">
    <property type="entry name" value="PRK10534.1"/>
    <property type="match status" value="1"/>
</dbReference>
<name>A0A1M5ZPC6_9CLOT</name>
<dbReference type="InterPro" id="IPR015421">
    <property type="entry name" value="PyrdxlP-dep_Trfase_major"/>
</dbReference>
<evidence type="ECO:0000256" key="3">
    <source>
        <dbReference type="ARBA" id="ARBA00022898"/>
    </source>
</evidence>
<dbReference type="InterPro" id="IPR001597">
    <property type="entry name" value="ArAA_b-elim_lyase/Thr_aldolase"/>
</dbReference>
<dbReference type="Proteomes" id="UP000184241">
    <property type="component" value="Unassembled WGS sequence"/>
</dbReference>
<proteinExistence type="inferred from homology"/>
<dbReference type="AlphaFoldDB" id="A0A1M5ZPC6"/>
<comment type="similarity">
    <text evidence="2">Belongs to the threonine aldolase family.</text>
</comment>
<dbReference type="InterPro" id="IPR015424">
    <property type="entry name" value="PyrdxlP-dep_Trfase"/>
</dbReference>
<gene>
    <name evidence="7" type="ORF">SAMN02745941_03191</name>
</gene>
<dbReference type="InterPro" id="IPR023603">
    <property type="entry name" value="Low_specificity_L-TA-like"/>
</dbReference>
<dbReference type="SUPFAM" id="SSF53383">
    <property type="entry name" value="PLP-dependent transferases"/>
    <property type="match status" value="1"/>
</dbReference>
<dbReference type="GO" id="GO:0006545">
    <property type="term" value="P:glycine biosynthetic process"/>
    <property type="evidence" value="ECO:0007669"/>
    <property type="project" value="TreeGrafter"/>
</dbReference>
<evidence type="ECO:0000313" key="8">
    <source>
        <dbReference type="Proteomes" id="UP000184241"/>
    </source>
</evidence>
<comment type="cofactor">
    <cofactor evidence="1">
        <name>pyridoxal 5'-phosphate</name>
        <dbReference type="ChEBI" id="CHEBI:597326"/>
    </cofactor>
</comment>
<evidence type="ECO:0000256" key="4">
    <source>
        <dbReference type="ARBA" id="ARBA00023239"/>
    </source>
</evidence>
<dbReference type="GO" id="GO:0006567">
    <property type="term" value="P:L-threonine catabolic process"/>
    <property type="evidence" value="ECO:0007669"/>
    <property type="project" value="TreeGrafter"/>
</dbReference>
<dbReference type="FunFam" id="3.40.640.10:FF:000030">
    <property type="entry name" value="Low-specificity L-threonine aldolase"/>
    <property type="match status" value="1"/>
</dbReference>
<keyword evidence="3" id="KW-0663">Pyridoxal phosphate</keyword>
<dbReference type="RefSeq" id="WP_073021030.1">
    <property type="nucleotide sequence ID" value="NZ_FQXU01000010.1"/>
</dbReference>
<sequence>MKDKIIDLRSDTVTQPTQEMREAMFKAMVGDDVYGDDPTINELEEYAAKVVGKEAALFVPSGTFGNQLALFTHCKRGDEVILGDDCHIVAHEVGGSAVIAGVQLRALETVRGQLNLDKVRSIIRTEDEDIHFPGTSLICLENAYSNGAVLPLDYVKEVYEIAKDRNINLHIDGARLFNAATSLEVDVKEITKYCDSVMFCLSKGLCAPIGSMLAGSKEFIDKARKKRKLLGGGMRQAGFLGAAGLIALKDMTKRLKEDHDNAKYLAQRLEEIPNIKVDRDNLDINLVFFKIENCPLSSEEMVNIFSEKRIKINGPEVGKMRFATHYWVNKEAIDYVVEVMKSILR</sequence>
<dbReference type="InterPro" id="IPR015422">
    <property type="entry name" value="PyrdxlP-dep_Trfase_small"/>
</dbReference>
<dbReference type="Gene3D" id="3.40.640.10">
    <property type="entry name" value="Type I PLP-dependent aspartate aminotransferase-like (Major domain)"/>
    <property type="match status" value="1"/>
</dbReference>
<dbReference type="PIRSF" id="PIRSF017617">
    <property type="entry name" value="Thr_aldolase"/>
    <property type="match status" value="1"/>
</dbReference>
<evidence type="ECO:0000259" key="6">
    <source>
        <dbReference type="Pfam" id="PF01212"/>
    </source>
</evidence>
<dbReference type="Pfam" id="PF01212">
    <property type="entry name" value="Beta_elim_lyase"/>
    <property type="match status" value="1"/>
</dbReference>
<evidence type="ECO:0000256" key="1">
    <source>
        <dbReference type="ARBA" id="ARBA00001933"/>
    </source>
</evidence>
<evidence type="ECO:0000256" key="5">
    <source>
        <dbReference type="PIRSR" id="PIRSR017617-1"/>
    </source>
</evidence>
<dbReference type="Gene3D" id="3.90.1150.10">
    <property type="entry name" value="Aspartate Aminotransferase, domain 1"/>
    <property type="match status" value="1"/>
</dbReference>
<organism evidence="7 8">
    <name type="scientific">Clostridium intestinale DSM 6191</name>
    <dbReference type="NCBI Taxonomy" id="1121320"/>
    <lineage>
        <taxon>Bacteria</taxon>
        <taxon>Bacillati</taxon>
        <taxon>Bacillota</taxon>
        <taxon>Clostridia</taxon>
        <taxon>Eubacteriales</taxon>
        <taxon>Clostridiaceae</taxon>
        <taxon>Clostridium</taxon>
    </lineage>
</organism>
<keyword evidence="4" id="KW-0456">Lyase</keyword>
<dbReference type="GO" id="GO:0008732">
    <property type="term" value="F:L-allo-threonine aldolase activity"/>
    <property type="evidence" value="ECO:0007669"/>
    <property type="project" value="TreeGrafter"/>
</dbReference>
<evidence type="ECO:0000256" key="2">
    <source>
        <dbReference type="ARBA" id="ARBA00006966"/>
    </source>
</evidence>
<dbReference type="GO" id="GO:0005829">
    <property type="term" value="C:cytosol"/>
    <property type="evidence" value="ECO:0007669"/>
    <property type="project" value="TreeGrafter"/>
</dbReference>
<dbReference type="PANTHER" id="PTHR48097:SF9">
    <property type="entry name" value="L-THREONINE ALDOLASE"/>
    <property type="match status" value="1"/>
</dbReference>
<dbReference type="CDD" id="cd06502">
    <property type="entry name" value="TA_like"/>
    <property type="match status" value="1"/>
</dbReference>
<dbReference type="NCBIfam" id="NF041359">
    <property type="entry name" value="GntG_guanitoxin"/>
    <property type="match status" value="1"/>
</dbReference>
<reference evidence="7 8" key="1">
    <citation type="submission" date="2016-11" db="EMBL/GenBank/DDBJ databases">
        <authorList>
            <person name="Jaros S."/>
            <person name="Januszkiewicz K."/>
            <person name="Wedrychowicz H."/>
        </authorList>
    </citation>
    <scope>NUCLEOTIDE SEQUENCE [LARGE SCALE GENOMIC DNA]</scope>
    <source>
        <strain evidence="7 8">DSM 6191</strain>
    </source>
</reference>
<dbReference type="PANTHER" id="PTHR48097">
    <property type="entry name" value="L-THREONINE ALDOLASE-RELATED"/>
    <property type="match status" value="1"/>
</dbReference>
<feature type="domain" description="Aromatic amino acid beta-eliminating lyase/threonine aldolase" evidence="6">
    <location>
        <begin position="7"/>
        <end position="290"/>
    </location>
</feature>
<accession>A0A1M5ZPC6</accession>
<dbReference type="EMBL" id="FQXU01000010">
    <property type="protein sequence ID" value="SHI26051.1"/>
    <property type="molecule type" value="Genomic_DNA"/>
</dbReference>
<feature type="modified residue" description="N6-(pyridoxal phosphate)lysine" evidence="5">
    <location>
        <position position="203"/>
    </location>
</feature>
<evidence type="ECO:0000313" key="7">
    <source>
        <dbReference type="EMBL" id="SHI26051.1"/>
    </source>
</evidence>